<protein>
    <recommendedName>
        <fullName evidence="1">FACT complex subunit SSRP1/POB3 N-terminal PH domain-containing protein</fullName>
    </recommendedName>
</protein>
<dbReference type="InterPro" id="IPR011993">
    <property type="entry name" value="PH-like_dom_sf"/>
</dbReference>
<evidence type="ECO:0000259" key="1">
    <source>
        <dbReference type="Pfam" id="PF17292"/>
    </source>
</evidence>
<evidence type="ECO:0000313" key="2">
    <source>
        <dbReference type="EMBL" id="KAJ8934563.1"/>
    </source>
</evidence>
<evidence type="ECO:0000313" key="3">
    <source>
        <dbReference type="Proteomes" id="UP001162162"/>
    </source>
</evidence>
<dbReference type="Gene3D" id="2.30.29.30">
    <property type="entry name" value="Pleckstrin-homology domain (PH domain)/Phosphotyrosine-binding domain (PTB)"/>
    <property type="match status" value="1"/>
</dbReference>
<dbReference type="Pfam" id="PF17292">
    <property type="entry name" value="POB3_N"/>
    <property type="match status" value="1"/>
</dbReference>
<name>A0AAV8X7M8_9CUCU</name>
<accession>A0AAV8X7M8</accession>
<dbReference type="InterPro" id="IPR035417">
    <property type="entry name" value="SSRP1/POB3_N"/>
</dbReference>
<organism evidence="2 3">
    <name type="scientific">Aromia moschata</name>
    <dbReference type="NCBI Taxonomy" id="1265417"/>
    <lineage>
        <taxon>Eukaryota</taxon>
        <taxon>Metazoa</taxon>
        <taxon>Ecdysozoa</taxon>
        <taxon>Arthropoda</taxon>
        <taxon>Hexapoda</taxon>
        <taxon>Insecta</taxon>
        <taxon>Pterygota</taxon>
        <taxon>Neoptera</taxon>
        <taxon>Endopterygota</taxon>
        <taxon>Coleoptera</taxon>
        <taxon>Polyphaga</taxon>
        <taxon>Cucujiformia</taxon>
        <taxon>Chrysomeloidea</taxon>
        <taxon>Cerambycidae</taxon>
        <taxon>Cerambycinae</taxon>
        <taxon>Callichromatini</taxon>
        <taxon>Aromia</taxon>
    </lineage>
</organism>
<gene>
    <name evidence="2" type="ORF">NQ318_017262</name>
</gene>
<keyword evidence="3" id="KW-1185">Reference proteome</keyword>
<dbReference type="AlphaFoldDB" id="A0AAV8X7M8"/>
<reference evidence="2" key="1">
    <citation type="journal article" date="2023" name="Insect Mol. Biol.">
        <title>Genome sequencing provides insights into the evolution of gene families encoding plant cell wall-degrading enzymes in longhorned beetles.</title>
        <authorList>
            <person name="Shin N.R."/>
            <person name="Okamura Y."/>
            <person name="Kirsch R."/>
            <person name="Pauchet Y."/>
        </authorList>
    </citation>
    <scope>NUCLEOTIDE SEQUENCE</scope>
    <source>
        <strain evidence="2">AMC_N1</strain>
    </source>
</reference>
<sequence>MDFLEYSDISAEIKGCMTSGKLKMTDQNIIFKNGKTGKVEQVPSSEFDVVNFQNFKRARGVFVFF</sequence>
<dbReference type="EMBL" id="JAPWTK010001022">
    <property type="protein sequence ID" value="KAJ8934563.1"/>
    <property type="molecule type" value="Genomic_DNA"/>
</dbReference>
<feature type="domain" description="FACT complex subunit SSRP1/POB3 N-terminal PH" evidence="1">
    <location>
        <begin position="5"/>
        <end position="59"/>
    </location>
</feature>
<dbReference type="Proteomes" id="UP001162162">
    <property type="component" value="Unassembled WGS sequence"/>
</dbReference>
<comment type="caution">
    <text evidence="2">The sequence shown here is derived from an EMBL/GenBank/DDBJ whole genome shotgun (WGS) entry which is preliminary data.</text>
</comment>
<proteinExistence type="predicted"/>